<dbReference type="Proteomes" id="UP000178450">
    <property type="component" value="Unassembled WGS sequence"/>
</dbReference>
<dbReference type="AlphaFoldDB" id="A0A1F7KFC5"/>
<dbReference type="EMBL" id="MGBG01000006">
    <property type="protein sequence ID" value="OGK66556.1"/>
    <property type="molecule type" value="Genomic_DNA"/>
</dbReference>
<evidence type="ECO:0000256" key="1">
    <source>
        <dbReference type="SAM" id="Coils"/>
    </source>
</evidence>
<evidence type="ECO:0000313" key="2">
    <source>
        <dbReference type="EMBL" id="OGK66556.1"/>
    </source>
</evidence>
<sequence length="1117" mass="126576">MNVENSEIKYTPIIYEPIDTSLVDSLDLTQTKDSYQHFARLLKNKDDAPQLQVELSLLFQQLFSKDTSDNVDRQAQIQKTTGLLLALSTKDFKQVDERKLAIQLNGVASYCLGNFPAVDTGDGKSSVLNPVYLMLRALFADRNQSPIVEFGTATAKLVAESAQYYTKLQRQLTELLQSAAPQYLPDLQQRTSSTAQWPTLFPLQAPVAETPLDALLQSQASDPHKIADAMGIRAIFSNLDRVIHGSQEIDNFPQTYPECVRVLDEVHAVAGLYTKEAVHPQAQSETKENLNLANHYVIDSLGDYLFGRLLFQELGVSNERNANYEISSGAVELSSLGQQKTGLLFKKITTILQSETLTELTQPSSEPRADQPLSADLTLLNKLRHIFLSEIAPKFSLQIVHNKLENSQAFSYLLSQMNSKLKNLDTDADFEPEVSTGILSNLKSQDGKISPQESYFSQLAENVARAGSLRQGRDYIRPDLLRDRYRGIALPGRQYQSFNQFFVDLTNGKWRLPYERSVSARHSFAAWLNQQRGGVLATSGSLIFRHPATGKTSLTEIGELLEKSTQGEVVDLQDKTRRFILPELQIPISDQEQSDQVIAAAQKETRPEMIICWDDNQAKALYQQAIESGIDVALVLSDVTQDQVDRQIQGFVNKCFNQDHKPLIISSGMLGLGIDLKSSQGDFPDLKVTLVNPSTLSQVWQGFSRRRLASTENDFAWSFSLPHIKEIFSYFENDTQRPFLLFGKKPASYQQAIKLISRLESHQTFTPSDKEHLKDYVLQALEEIEKQERANHSQQTEVELFFNSQIMPLVKSQKAEVFRRATSEENSALSRLVEAEMAKLSKQFAGLSDQLQGQLRQELLTFLEFNFAQAEESLYEHFVIEYHQLLFQRPQYADIPEYWQNELLSRLTAQVGPQGAFFRHWVEQLHQSDYLELNLLPGLFKQMADNALIIEQIQNQLSHKDKSIDHLVSFDKYLAPPFEPLNDPDDPIYKRHKVPPTRRRTVSSVAFGLDRQTVILNEDRKDRLEGRLLANGQILFKIETSFLVAGYVTPVGAWQALMGGAKELPLFIPDINQYHERQKKLYLKDQGTKEPDSDANQESDAIYSPHSAVFLSYTFNK</sequence>
<proteinExistence type="predicted"/>
<organism evidence="2 3">
    <name type="scientific">Candidatus Roizmanbacteria bacterium RIFOXYA1_FULL_41_12</name>
    <dbReference type="NCBI Taxonomy" id="1802082"/>
    <lineage>
        <taxon>Bacteria</taxon>
        <taxon>Candidatus Roizmaniibacteriota</taxon>
    </lineage>
</organism>
<accession>A0A1F7KFC5</accession>
<feature type="coiled-coil region" evidence="1">
    <location>
        <begin position="770"/>
        <end position="797"/>
    </location>
</feature>
<reference evidence="2 3" key="1">
    <citation type="journal article" date="2016" name="Nat. Commun.">
        <title>Thousands of microbial genomes shed light on interconnected biogeochemical processes in an aquifer system.</title>
        <authorList>
            <person name="Anantharaman K."/>
            <person name="Brown C.T."/>
            <person name="Hug L.A."/>
            <person name="Sharon I."/>
            <person name="Castelle C.J."/>
            <person name="Probst A.J."/>
            <person name="Thomas B.C."/>
            <person name="Singh A."/>
            <person name="Wilkins M.J."/>
            <person name="Karaoz U."/>
            <person name="Brodie E.L."/>
            <person name="Williams K.H."/>
            <person name="Hubbard S.S."/>
            <person name="Banfield J.F."/>
        </authorList>
    </citation>
    <scope>NUCLEOTIDE SEQUENCE [LARGE SCALE GENOMIC DNA]</scope>
</reference>
<protein>
    <submittedName>
        <fullName evidence="2">Uncharacterized protein</fullName>
    </submittedName>
</protein>
<keyword evidence="1" id="KW-0175">Coiled coil</keyword>
<comment type="caution">
    <text evidence="2">The sequence shown here is derived from an EMBL/GenBank/DDBJ whole genome shotgun (WGS) entry which is preliminary data.</text>
</comment>
<evidence type="ECO:0000313" key="3">
    <source>
        <dbReference type="Proteomes" id="UP000178450"/>
    </source>
</evidence>
<gene>
    <name evidence="2" type="ORF">A2209_00980</name>
</gene>
<name>A0A1F7KFC5_9BACT</name>